<gene>
    <name evidence="2" type="ORF">HGA07_18685</name>
</gene>
<evidence type="ECO:0000313" key="3">
    <source>
        <dbReference type="Proteomes" id="UP000523447"/>
    </source>
</evidence>
<reference evidence="2 3" key="1">
    <citation type="submission" date="2020-04" db="EMBL/GenBank/DDBJ databases">
        <title>MicrobeNet Type strains.</title>
        <authorList>
            <person name="Nicholson A.C."/>
        </authorList>
    </citation>
    <scope>NUCLEOTIDE SEQUENCE [LARGE SCALE GENOMIC DNA]</scope>
    <source>
        <strain evidence="2 3">DSM 44445</strain>
    </source>
</reference>
<evidence type="ECO:0000256" key="1">
    <source>
        <dbReference type="SAM" id="MobiDB-lite"/>
    </source>
</evidence>
<feature type="compositionally biased region" description="Basic and acidic residues" evidence="1">
    <location>
        <begin position="173"/>
        <end position="195"/>
    </location>
</feature>
<name>A0A7X6RIZ2_9NOCA</name>
<organism evidence="2 3">
    <name type="scientific">Nocardia veterana</name>
    <dbReference type="NCBI Taxonomy" id="132249"/>
    <lineage>
        <taxon>Bacteria</taxon>
        <taxon>Bacillati</taxon>
        <taxon>Actinomycetota</taxon>
        <taxon>Actinomycetes</taxon>
        <taxon>Mycobacteriales</taxon>
        <taxon>Nocardiaceae</taxon>
        <taxon>Nocardia</taxon>
    </lineage>
</organism>
<sequence>MSGDVAAGFAAIAGRLSMYLERYVHDVRAEVGQLVDSALRTAPRRLSEEDTTVGSKVRAAGAEPATTREGAIALPAEPGAGPFAPRLPEGRHPIFPDRRKVAGIVHDARSRTGNFGIGTAGRAEADAAGLVWTGTDARRLPYGNTYRLVSRDGLRQYRPPQQKPSGRAVEANFEQRSDTGRHWESNAHLQIEERQ</sequence>
<evidence type="ECO:0000313" key="2">
    <source>
        <dbReference type="EMBL" id="NKY87650.1"/>
    </source>
</evidence>
<dbReference type="Proteomes" id="UP000523447">
    <property type="component" value="Unassembled WGS sequence"/>
</dbReference>
<dbReference type="EMBL" id="JAAXPE010000020">
    <property type="protein sequence ID" value="NKY87650.1"/>
    <property type="molecule type" value="Genomic_DNA"/>
</dbReference>
<dbReference type="RefSeq" id="WP_157171530.1">
    <property type="nucleotide sequence ID" value="NZ_CAWPHS010000013.1"/>
</dbReference>
<accession>A0A7X6RIZ2</accession>
<feature type="region of interest" description="Disordered" evidence="1">
    <location>
        <begin position="154"/>
        <end position="195"/>
    </location>
</feature>
<comment type="caution">
    <text evidence="2">The sequence shown here is derived from an EMBL/GenBank/DDBJ whole genome shotgun (WGS) entry which is preliminary data.</text>
</comment>
<keyword evidence="3" id="KW-1185">Reference proteome</keyword>
<proteinExistence type="predicted"/>
<feature type="region of interest" description="Disordered" evidence="1">
    <location>
        <begin position="44"/>
        <end position="66"/>
    </location>
</feature>
<protein>
    <submittedName>
        <fullName evidence="2">Uncharacterized protein</fullName>
    </submittedName>
</protein>
<dbReference type="AlphaFoldDB" id="A0A7X6RIZ2"/>